<evidence type="ECO:0000256" key="2">
    <source>
        <dbReference type="SAM" id="Coils"/>
    </source>
</evidence>
<dbReference type="InterPro" id="IPR002928">
    <property type="entry name" value="Myosin_tail"/>
</dbReference>
<feature type="compositionally biased region" description="Low complexity" evidence="3">
    <location>
        <begin position="292"/>
        <end position="301"/>
    </location>
</feature>
<feature type="region of interest" description="Disordered" evidence="3">
    <location>
        <begin position="360"/>
        <end position="386"/>
    </location>
</feature>
<organism evidence="5 6">
    <name type="scientific">Grallaria varia</name>
    <name type="common">variegated antpitta</name>
    <dbReference type="NCBI Taxonomy" id="117165"/>
    <lineage>
        <taxon>Eukaryota</taxon>
        <taxon>Metazoa</taxon>
        <taxon>Chordata</taxon>
        <taxon>Craniata</taxon>
        <taxon>Vertebrata</taxon>
        <taxon>Euteleostomi</taxon>
        <taxon>Archelosauria</taxon>
        <taxon>Archosauria</taxon>
        <taxon>Dinosauria</taxon>
        <taxon>Saurischia</taxon>
        <taxon>Theropoda</taxon>
        <taxon>Coelurosauria</taxon>
        <taxon>Aves</taxon>
        <taxon>Neognathae</taxon>
        <taxon>Neoaves</taxon>
        <taxon>Telluraves</taxon>
        <taxon>Australaves</taxon>
        <taxon>Passeriformes</taxon>
        <taxon>Formicariidae</taxon>
        <taxon>Grallaria</taxon>
    </lineage>
</organism>
<feature type="region of interest" description="Disordered" evidence="3">
    <location>
        <begin position="1244"/>
        <end position="1292"/>
    </location>
</feature>
<protein>
    <submittedName>
        <fullName evidence="5">CGNL1 protein</fullName>
    </submittedName>
</protein>
<dbReference type="GO" id="GO:0150105">
    <property type="term" value="P:protein localization to cell-cell junction"/>
    <property type="evidence" value="ECO:0007669"/>
    <property type="project" value="TreeGrafter"/>
</dbReference>
<dbReference type="PANTHER" id="PTHR46349:SF2">
    <property type="entry name" value="CINGULIN-LIKE PROTEIN 1"/>
    <property type="match status" value="1"/>
</dbReference>
<feature type="compositionally biased region" description="Basic and acidic residues" evidence="3">
    <location>
        <begin position="265"/>
        <end position="280"/>
    </location>
</feature>
<evidence type="ECO:0000259" key="4">
    <source>
        <dbReference type="Pfam" id="PF01576"/>
    </source>
</evidence>
<dbReference type="EMBL" id="VWZG01000390">
    <property type="protein sequence ID" value="NXG13274.1"/>
    <property type="molecule type" value="Genomic_DNA"/>
</dbReference>
<dbReference type="GO" id="GO:0005923">
    <property type="term" value="C:bicellular tight junction"/>
    <property type="evidence" value="ECO:0007669"/>
    <property type="project" value="TreeGrafter"/>
</dbReference>
<reference evidence="5 6" key="1">
    <citation type="submission" date="2019-09" db="EMBL/GenBank/DDBJ databases">
        <title>Bird 10,000 Genomes (B10K) Project - Family phase.</title>
        <authorList>
            <person name="Zhang G."/>
        </authorList>
    </citation>
    <scope>NUCLEOTIDE SEQUENCE [LARGE SCALE GENOMIC DNA]</scope>
    <source>
        <strain evidence="5">B10K-DU-001-02</strain>
        <tissue evidence="5">Muscle</tissue>
    </source>
</reference>
<dbReference type="Gene3D" id="1.20.5.1000">
    <property type="entry name" value="arf6 gtpase in complex with a specific effector, jip4"/>
    <property type="match status" value="1"/>
</dbReference>
<feature type="non-terminal residue" evidence="5">
    <location>
        <position position="1"/>
    </location>
</feature>
<feature type="non-terminal residue" evidence="5">
    <location>
        <position position="1292"/>
    </location>
</feature>
<accession>A0A7K8ZBU4</accession>
<dbReference type="Proteomes" id="UP000591535">
    <property type="component" value="Unassembled WGS sequence"/>
</dbReference>
<evidence type="ECO:0000313" key="5">
    <source>
        <dbReference type="EMBL" id="NXG13274.1"/>
    </source>
</evidence>
<feature type="domain" description="Myosin tail" evidence="4">
    <location>
        <begin position="1024"/>
        <end position="1244"/>
    </location>
</feature>
<feature type="compositionally biased region" description="Polar residues" evidence="3">
    <location>
        <begin position="247"/>
        <end position="264"/>
    </location>
</feature>
<dbReference type="Pfam" id="PF01576">
    <property type="entry name" value="Myosin_tail_1"/>
    <property type="match status" value="2"/>
</dbReference>
<evidence type="ECO:0000313" key="6">
    <source>
        <dbReference type="Proteomes" id="UP000591535"/>
    </source>
</evidence>
<feature type="compositionally biased region" description="Basic residues" evidence="3">
    <location>
        <begin position="361"/>
        <end position="373"/>
    </location>
</feature>
<proteinExistence type="predicted"/>
<feature type="compositionally biased region" description="Basic and acidic residues" evidence="3">
    <location>
        <begin position="374"/>
        <end position="384"/>
    </location>
</feature>
<name>A0A7K8ZBU4_9PASS</name>
<feature type="compositionally biased region" description="Acidic residues" evidence="3">
    <location>
        <begin position="1258"/>
        <end position="1270"/>
    </location>
</feature>
<keyword evidence="1 2" id="KW-0175">Coiled coil</keyword>
<gene>
    <name evidence="5" type="primary">Cgnl1</name>
    <name evidence="5" type="ORF">GRAVAR_R08865</name>
</gene>
<feature type="domain" description="Myosin tail" evidence="4">
    <location>
        <begin position="587"/>
        <end position="1015"/>
    </location>
</feature>
<comment type="caution">
    <text evidence="5">The sequence shown here is derived from an EMBL/GenBank/DDBJ whole genome shotgun (WGS) entry which is preliminary data.</text>
</comment>
<feature type="region of interest" description="Disordered" evidence="3">
    <location>
        <begin position="441"/>
        <end position="493"/>
    </location>
</feature>
<feature type="region of interest" description="Disordered" evidence="3">
    <location>
        <begin position="154"/>
        <end position="195"/>
    </location>
</feature>
<feature type="compositionally biased region" description="Polar residues" evidence="3">
    <location>
        <begin position="468"/>
        <end position="482"/>
    </location>
</feature>
<sequence length="1292" mass="148578">MEPYFAGFKHLQPDYEVTLGLASEETQKTKNTQNSRAGSYGVSIRVQGIDGHPYIVLNNTEGCLSENPPPSGKEQQVISQTVNKPATDSNTACKLEDKISDHTKFTGIQHMQPSVLKKLKITNVDEKESGMSDFKNETMKSSGLLNFQRHPELLQPYDPEKNNLNLDNYQSSGSSKSKSFADEKSEAKPWTSSSKLVSLQKTNTYPAEPTKVISKKIQLNTSVEDQNKQLLDCPSSKINSSEVCVSEPFSSAGGSPCVSPTSYPETRKPRPDVLPFRRQDSAGPVLDDSRRSSSSSATPTSANSLYRFLLDDQEYAIYADNVNRHENRRYIPFLPGTGRDIDTGSLPGVDQLIEKFDKRVDPHRRGRSGKRNRIHPDDRKRSRSVDSALSLGLDVNSDYLGEFSKSLGKSTEHLLRPSKVCLRKQLSRDQKLLSKEMKISARSIGKLQMPSKDPENNFSSLQHHKQNGADTESLMSRSSTLPGHSKREEVRTVTSTLLLPNRITIPPDSGAKKISVKSCSSVPNIQATPDLLKGQQDLAQQTNEETAKQILYNYLKEGSPDNDDATKRKVNLVFEKIQTLKSRAAGKTQVSDSSAEVKALTEQKAELERKVEELEKKLDLEIRNQQNSKEERDATRASLKDLQLQLDESVREKEALKKELEENEKELRQNLEELFQVKMEQEQHQIEIRDLQDQLSEMHDELDNATHADQGEKEILIEELMQMKQDLQEILIAKDQQEEILRKRERELTALKGALKEEVSSHDMEMDKLKEQHDKELLDLQQSLEKATENAAVLASERNAAQEERHSRENRVKELTEENEQLKRTVAELESKIEELHKQIDNMKGEEDSVNEKLKTYEEEKQQLEEALKHAEKEAKDLVVLKLALESQLEDMQESVHCISQERQQLTQQLKDETQQKEQLKQIKNEMENERWQLNKTVEKLQEEMTEMVEISRTSALELQSQLDEYKEKNRREFADLQRQLKEKNLEVEKSRLMTIRMQDEMRLMEENLRDHQRAQDEAITKTQLLEQTVKSLEYELEAKNHLKDDRARQIKLMEDKLTHLELELDEEKTNSDLLSERISRCREQIEQMRTELLQERAVKQDLECDKISLERQNKDLKSRILHLEGSYRSSKEGLVAQMEARITELEERLESEERDRANFQLSNRRLERKVKELMLQVDDEHLSLTDQKDQLSLRLKAMKRQVEEAEEEIDRLESAKKKLQRELEEQLDINEQLQGQLNTAKKELSRLKKSPSKVLADSDDDDDDDDFSTDGDSLCELSSGNNFAKDDDTKI</sequence>
<evidence type="ECO:0000256" key="1">
    <source>
        <dbReference type="ARBA" id="ARBA00023054"/>
    </source>
</evidence>
<feature type="region of interest" description="Disordered" evidence="3">
    <location>
        <begin position="247"/>
        <end position="301"/>
    </location>
</feature>
<dbReference type="PANTHER" id="PTHR46349">
    <property type="entry name" value="CINGULIN-LIKE PROTEIN 1-RELATED"/>
    <property type="match status" value="1"/>
</dbReference>
<dbReference type="GO" id="GO:0016459">
    <property type="term" value="C:myosin complex"/>
    <property type="evidence" value="ECO:0007669"/>
    <property type="project" value="InterPro"/>
</dbReference>
<feature type="coiled-coil region" evidence="2">
    <location>
        <begin position="590"/>
        <end position="1022"/>
    </location>
</feature>
<keyword evidence="6" id="KW-1185">Reference proteome</keyword>
<evidence type="ECO:0000256" key="3">
    <source>
        <dbReference type="SAM" id="MobiDB-lite"/>
    </source>
</evidence>